<dbReference type="Proteomes" id="UP000550729">
    <property type="component" value="Unassembled WGS sequence"/>
</dbReference>
<gene>
    <name evidence="1" type="ORF">HH308_09935</name>
</gene>
<dbReference type="AlphaFoldDB" id="A0A848KZC1"/>
<organism evidence="1 2">
    <name type="scientific">Gordonia asplenii</name>
    <dbReference type="NCBI Taxonomy" id="2725283"/>
    <lineage>
        <taxon>Bacteria</taxon>
        <taxon>Bacillati</taxon>
        <taxon>Actinomycetota</taxon>
        <taxon>Actinomycetes</taxon>
        <taxon>Mycobacteriales</taxon>
        <taxon>Gordoniaceae</taxon>
        <taxon>Gordonia</taxon>
    </lineage>
</organism>
<protein>
    <submittedName>
        <fullName evidence="1">Uncharacterized protein</fullName>
    </submittedName>
</protein>
<dbReference type="RefSeq" id="WP_170194035.1">
    <property type="nucleotide sequence ID" value="NZ_JABBNB010000008.1"/>
</dbReference>
<comment type="caution">
    <text evidence="1">The sequence shown here is derived from an EMBL/GenBank/DDBJ whole genome shotgun (WGS) entry which is preliminary data.</text>
</comment>
<sequence length="396" mass="43297">MTEFPLSPIESEELAAAVFAPWPVSRWDIRRYGDEERALAQIGDEPQWDRALITSVRARNQTSGTVTLRVGADTRGPNRGVPAIVDAVIDRAYESLNVADAVIALVAERASSSISVRTFTGAQALFHGHFVGPEHEEAQALLFGETVVVDAAWHPVHIEHRHLLGCIVRESSTGERFIVADDRPRVTRDLSVVADGTDDAPVAMTIDRLEIRETAPTRHAGAMRQDLAGVWRLTHGRHVEVETDEQADFTAWLDGRDDPDAAVRRTSGDGPTPITARIELTIRPDGSFFEVSDGTSTNAVDFFDDEGVLVELGVAFHGCLTTHGGRDYLLTHDGPAWDSVARGDDPEIVEEVVRTGDQLTRVQNVVIDGLYRERITLTYERIGAAAPSSRSAFAGH</sequence>
<dbReference type="EMBL" id="JABBNB010000008">
    <property type="protein sequence ID" value="NMO01531.1"/>
    <property type="molecule type" value="Genomic_DNA"/>
</dbReference>
<name>A0A848KZC1_9ACTN</name>
<reference evidence="1 2" key="1">
    <citation type="submission" date="2020-04" db="EMBL/GenBank/DDBJ databases">
        <title>Gordonia sp. nov. TBRC 11910.</title>
        <authorList>
            <person name="Suriyachadkun C."/>
        </authorList>
    </citation>
    <scope>NUCLEOTIDE SEQUENCE [LARGE SCALE GENOMIC DNA]</scope>
    <source>
        <strain evidence="1 2">TBRC 11910</strain>
    </source>
</reference>
<evidence type="ECO:0000313" key="1">
    <source>
        <dbReference type="EMBL" id="NMO01531.1"/>
    </source>
</evidence>
<keyword evidence="2" id="KW-1185">Reference proteome</keyword>
<proteinExistence type="predicted"/>
<accession>A0A848KZC1</accession>
<evidence type="ECO:0000313" key="2">
    <source>
        <dbReference type="Proteomes" id="UP000550729"/>
    </source>
</evidence>